<protein>
    <submittedName>
        <fullName evidence="1">Uncharacterized protein</fullName>
    </submittedName>
</protein>
<comment type="caution">
    <text evidence="1">The sequence shown here is derived from an EMBL/GenBank/DDBJ whole genome shotgun (WGS) entry which is preliminary data.</text>
</comment>
<keyword evidence="2" id="KW-1185">Reference proteome</keyword>
<accession>A0A0L6ULW1</accession>
<name>A0A0L6ULW1_9BASI</name>
<gene>
    <name evidence="1" type="ORF">VP01_4961g1</name>
</gene>
<evidence type="ECO:0000313" key="2">
    <source>
        <dbReference type="Proteomes" id="UP000037035"/>
    </source>
</evidence>
<dbReference type="AlphaFoldDB" id="A0A0L6ULW1"/>
<dbReference type="EMBL" id="LAVV01010122">
    <property type="protein sequence ID" value="KNZ49523.1"/>
    <property type="molecule type" value="Genomic_DNA"/>
</dbReference>
<feature type="non-terminal residue" evidence="1">
    <location>
        <position position="1"/>
    </location>
</feature>
<dbReference type="VEuPathDB" id="FungiDB:VP01_4961g1"/>
<dbReference type="OrthoDB" id="1751476at2759"/>
<organism evidence="1 2">
    <name type="scientific">Puccinia sorghi</name>
    <dbReference type="NCBI Taxonomy" id="27349"/>
    <lineage>
        <taxon>Eukaryota</taxon>
        <taxon>Fungi</taxon>
        <taxon>Dikarya</taxon>
        <taxon>Basidiomycota</taxon>
        <taxon>Pucciniomycotina</taxon>
        <taxon>Pucciniomycetes</taxon>
        <taxon>Pucciniales</taxon>
        <taxon>Pucciniaceae</taxon>
        <taxon>Puccinia</taxon>
    </lineage>
</organism>
<dbReference type="Proteomes" id="UP000037035">
    <property type="component" value="Unassembled WGS sequence"/>
</dbReference>
<evidence type="ECO:0000313" key="1">
    <source>
        <dbReference type="EMBL" id="KNZ49523.1"/>
    </source>
</evidence>
<proteinExistence type="predicted"/>
<reference evidence="1 2" key="1">
    <citation type="submission" date="2015-08" db="EMBL/GenBank/DDBJ databases">
        <title>Next Generation Sequencing and Analysis of the Genome of Puccinia sorghi L Schw, the Causal Agent of Maize Common Rust.</title>
        <authorList>
            <person name="Rochi L."/>
            <person name="Burguener G."/>
            <person name="Darino M."/>
            <person name="Turjanski A."/>
            <person name="Kreff E."/>
            <person name="Dieguez M.J."/>
            <person name="Sacco F."/>
        </authorList>
    </citation>
    <scope>NUCLEOTIDE SEQUENCE [LARGE SCALE GENOMIC DNA]</scope>
    <source>
        <strain evidence="1 2">RO10H11247</strain>
    </source>
</reference>
<sequence length="185" mass="21650">SKISRQYWSNIVKVSTLKLNQIPSHQSNKSSYELFKGKTLPLDFFHPIGNPVSFLNEPKTCSLIKFLPKTGELWRQRVCSSWTFNQSKLLKSTKKTKSLLKSFKKNILLSQVFQQPKNKNLSIKMKKELNSSKNSILMMKSMEMRLRKFLMMSLMTVMMRKNSKNQTYQVLSSDLRPFNLQKGIF</sequence>